<evidence type="ECO:0000256" key="5">
    <source>
        <dbReference type="ARBA" id="ARBA00023317"/>
    </source>
</evidence>
<dbReference type="InterPro" id="IPR002869">
    <property type="entry name" value="Pyrv_flavodox_OxRed_cen"/>
</dbReference>
<dbReference type="InterPro" id="IPR029061">
    <property type="entry name" value="THDP-binding"/>
</dbReference>
<gene>
    <name evidence="10" type="ORF">V6M85_07085</name>
</gene>
<dbReference type="InterPro" id="IPR033412">
    <property type="entry name" value="PFOR_II"/>
</dbReference>
<dbReference type="SUPFAM" id="SSF53323">
    <property type="entry name" value="Pyruvate-ferredoxin oxidoreductase, PFOR, domain III"/>
    <property type="match status" value="1"/>
</dbReference>
<dbReference type="InterPro" id="IPR022367">
    <property type="entry name" value="2-oxoacid/accept_OxRdtase_asu"/>
</dbReference>
<dbReference type="FunFam" id="3.40.50.920:FF:000009">
    <property type="entry name" value="2-oxoglutarate ferredoxin oxidoreductase subunit alpha"/>
    <property type="match status" value="1"/>
</dbReference>
<dbReference type="Gene3D" id="3.40.50.920">
    <property type="match status" value="1"/>
</dbReference>
<comment type="catalytic activity">
    <reaction evidence="6">
        <text>a 2-oxocarboxylate + 2 oxidized [2Fe-2S]-[ferredoxin] + CoA = an acyl-CoA + 2 reduced [2Fe-2S]-[ferredoxin] + CO2 + H(+)</text>
        <dbReference type="Rhea" id="RHEA:42316"/>
        <dbReference type="Rhea" id="RHEA-COMP:10000"/>
        <dbReference type="Rhea" id="RHEA-COMP:10001"/>
        <dbReference type="ChEBI" id="CHEBI:15378"/>
        <dbReference type="ChEBI" id="CHEBI:16526"/>
        <dbReference type="ChEBI" id="CHEBI:33737"/>
        <dbReference type="ChEBI" id="CHEBI:33738"/>
        <dbReference type="ChEBI" id="CHEBI:35179"/>
        <dbReference type="ChEBI" id="CHEBI:57287"/>
        <dbReference type="ChEBI" id="CHEBI:58342"/>
        <dbReference type="EC" id="1.2.7.11"/>
    </reaction>
</comment>
<dbReference type="CDD" id="cd07034">
    <property type="entry name" value="TPP_PYR_PFOR_IOR-alpha_like"/>
    <property type="match status" value="1"/>
</dbReference>
<name>A0AAX4KXC9_9CREN</name>
<dbReference type="InterPro" id="IPR009014">
    <property type="entry name" value="Transketo_C/PFOR_II"/>
</dbReference>
<dbReference type="GeneID" id="89336519"/>
<keyword evidence="5" id="KW-0670">Pyruvate</keyword>
<evidence type="ECO:0000259" key="8">
    <source>
        <dbReference type="Pfam" id="PF01855"/>
    </source>
</evidence>
<feature type="domain" description="Pyruvate/ketoisovalerate oxidoreductase catalytic" evidence="7">
    <location>
        <begin position="12"/>
        <end position="212"/>
    </location>
</feature>
<dbReference type="PANTHER" id="PTHR32154">
    <property type="entry name" value="PYRUVATE-FLAVODOXIN OXIDOREDUCTASE-RELATED"/>
    <property type="match status" value="1"/>
</dbReference>
<dbReference type="InterPro" id="IPR002880">
    <property type="entry name" value="Pyrv_Fd/Flavodoxin_OxRdtase_N"/>
</dbReference>
<dbReference type="Pfam" id="PF01855">
    <property type="entry name" value="POR_N"/>
    <property type="match status" value="1"/>
</dbReference>
<evidence type="ECO:0000256" key="1">
    <source>
        <dbReference type="ARBA" id="ARBA00003908"/>
    </source>
</evidence>
<dbReference type="Gene3D" id="3.40.920.10">
    <property type="entry name" value="Pyruvate-ferredoxin oxidoreductase, PFOR, domain III"/>
    <property type="match status" value="1"/>
</dbReference>
<dbReference type="GO" id="GO:0006979">
    <property type="term" value="P:response to oxidative stress"/>
    <property type="evidence" value="ECO:0007669"/>
    <property type="project" value="TreeGrafter"/>
</dbReference>
<dbReference type="InterPro" id="IPR053400">
    <property type="entry name" value="2-oxoacid_Fdx_oxidoreductase"/>
</dbReference>
<evidence type="ECO:0000256" key="2">
    <source>
        <dbReference type="ARBA" id="ARBA00011631"/>
    </source>
</evidence>
<evidence type="ECO:0000256" key="3">
    <source>
        <dbReference type="ARBA" id="ARBA00012691"/>
    </source>
</evidence>
<dbReference type="AlphaFoldDB" id="A0AAX4KXC9"/>
<dbReference type="SUPFAM" id="SSF52518">
    <property type="entry name" value="Thiamin diphosphate-binding fold (THDP-binding)"/>
    <property type="match status" value="1"/>
</dbReference>
<dbReference type="GO" id="GO:0019164">
    <property type="term" value="F:pyruvate synthase activity"/>
    <property type="evidence" value="ECO:0007669"/>
    <property type="project" value="UniProtKB-ARBA"/>
</dbReference>
<reference evidence="10 11" key="1">
    <citation type="submission" date="2024-02" db="EMBL/GenBank/DDBJ databases">
        <title>STSV induces naive adaptation in Sulfolobus.</title>
        <authorList>
            <person name="Xiang X."/>
            <person name="Song M."/>
        </authorList>
    </citation>
    <scope>NUCLEOTIDE SEQUENCE [LARGE SCALE GENOMIC DNA]</scope>
    <source>
        <strain evidence="10 11">RT2</strain>
    </source>
</reference>
<dbReference type="EMBL" id="CP146016">
    <property type="protein sequence ID" value="WWQ59272.1"/>
    <property type="molecule type" value="Genomic_DNA"/>
</dbReference>
<evidence type="ECO:0000313" key="11">
    <source>
        <dbReference type="Proteomes" id="UP001432202"/>
    </source>
</evidence>
<proteinExistence type="predicted"/>
<evidence type="ECO:0000259" key="9">
    <source>
        <dbReference type="Pfam" id="PF17147"/>
    </source>
</evidence>
<dbReference type="InterPro" id="IPR019752">
    <property type="entry name" value="Pyrv/ketoisovalerate_OxRed_cat"/>
</dbReference>
<protein>
    <recommendedName>
        <fullName evidence="3">2-oxoacid oxidoreductase (ferredoxin)</fullName>
        <ecNumber evidence="3">1.2.7.11</ecNumber>
    </recommendedName>
</protein>
<evidence type="ECO:0000313" key="10">
    <source>
        <dbReference type="EMBL" id="WWQ59272.1"/>
    </source>
</evidence>
<sequence length="632" mass="70466">MRISWMIGGAQGSGVDTSANIFGNAVAANGYYIYGNREYYSNIKGRHSYFNLTISDKPPRSIAQQVEILTSFDAETIFQHFNEIKDVLIYNTEVENTKVEQVQSMEPEIAEEIIHFLKEKGYGTTVKDVINYLKKDKGIKVIPIDYQEILKKVADQAKVQLSVADRAKNTIAIAASYKLLGLKDQHLFNSISRTFKQEIFAKINTVAAQLTMQNIQPIYNLPELPNNEEKINLDGNTAVAIGKIYGGLRFQSYYPITPASDESVYIEAHQTVFTIDPKTGEKRKSTVVVVQAEDELAAINMASGAALTGVRAATATSGPGFSLMVEGIGWAGMNEVPVVITYYIRGGPSTGQPTRTSQADLMFALNAGHGEFPKIVIASGDHMEAFQDATWALNLAQKYQTPVIHLVDKALANSYSIIPKKFLGMENVKIERGKIIINANIPELKRFEITDDGISPFAPLGTTRIHYTGDEHEEYGFISEASKNRERMYEKRIKKLFTADKEIPEEDRVKVYGDTNSKIAIITWGSPKGAILDAMEELENEGIKPMLIQIRMFNPFPKNLMKKLLSGKEFIIDVESNYFGQAGEVLKLNTGIEPTHYILKWNGRPMMRDEVKEGIKQIVQKGEKRVVLHGGA</sequence>
<keyword evidence="11" id="KW-1185">Reference proteome</keyword>
<dbReference type="NCBIfam" id="NF041170">
    <property type="entry name" value="Oxoac_fdxalpha_Archa"/>
    <property type="match status" value="1"/>
</dbReference>
<dbReference type="Gene3D" id="3.40.50.970">
    <property type="match status" value="1"/>
</dbReference>
<dbReference type="EC" id="1.2.7.11" evidence="3"/>
<evidence type="ECO:0000256" key="6">
    <source>
        <dbReference type="ARBA" id="ARBA00048893"/>
    </source>
</evidence>
<dbReference type="InterPro" id="IPR050722">
    <property type="entry name" value="Pyruvate:ferred/Flavod_OxRd"/>
</dbReference>
<dbReference type="Pfam" id="PF01558">
    <property type="entry name" value="POR"/>
    <property type="match status" value="1"/>
</dbReference>
<accession>A0AAX4KXC9</accession>
<comment type="function">
    <text evidence="1">Catalyzes the coenzyme A-dependent oxidative decarboxylation of different 2-oxoacids such as 2-oxoglutarate, pyruvate and 2-oxobutyrate to form their CoA derivatives.</text>
</comment>
<comment type="subunit">
    <text evidence="2">Heterodimer composed of an alpha and a beta subunit.</text>
</comment>
<dbReference type="NCBIfam" id="TIGR03710">
    <property type="entry name" value="OAFO_sf"/>
    <property type="match status" value="1"/>
</dbReference>
<evidence type="ECO:0000259" key="7">
    <source>
        <dbReference type="Pfam" id="PF01558"/>
    </source>
</evidence>
<feature type="domain" description="Pyruvate flavodoxin/ferredoxin oxidoreductase pyrimidine binding" evidence="8">
    <location>
        <begin position="242"/>
        <end position="490"/>
    </location>
</feature>
<feature type="domain" description="Pyruvate:ferredoxin oxidoreductase core" evidence="9">
    <location>
        <begin position="518"/>
        <end position="605"/>
    </location>
</feature>
<dbReference type="RefSeq" id="WP_338598314.1">
    <property type="nucleotide sequence ID" value="NZ_CP146016.1"/>
</dbReference>
<organism evidence="10 11">
    <name type="scientific">Sulfolobus tengchongensis</name>
    <dbReference type="NCBI Taxonomy" id="207809"/>
    <lineage>
        <taxon>Archaea</taxon>
        <taxon>Thermoproteota</taxon>
        <taxon>Thermoprotei</taxon>
        <taxon>Sulfolobales</taxon>
        <taxon>Sulfolobaceae</taxon>
        <taxon>Sulfolobus</taxon>
    </lineage>
</organism>
<keyword evidence="4 10" id="KW-0560">Oxidoreductase</keyword>
<dbReference type="GO" id="GO:0047553">
    <property type="term" value="F:2-oxoglutarate synthase activity"/>
    <property type="evidence" value="ECO:0007669"/>
    <property type="project" value="UniProtKB-ARBA"/>
</dbReference>
<dbReference type="PANTHER" id="PTHR32154:SF16">
    <property type="entry name" value="PYRUVATE FLAVODOXIN_FERREDOXIN OXIDOREDUCTASE DOMAIN PROTEIN"/>
    <property type="match status" value="1"/>
</dbReference>
<evidence type="ECO:0000256" key="4">
    <source>
        <dbReference type="ARBA" id="ARBA00023002"/>
    </source>
</evidence>
<dbReference type="Pfam" id="PF17147">
    <property type="entry name" value="PFOR_II"/>
    <property type="match status" value="1"/>
</dbReference>
<dbReference type="GO" id="GO:0018491">
    <property type="term" value="F:2-oxobutyrate synthase activity"/>
    <property type="evidence" value="ECO:0007669"/>
    <property type="project" value="UniProtKB-ARBA"/>
</dbReference>
<dbReference type="FunFam" id="3.40.50.970:FF:000022">
    <property type="entry name" value="2-oxoglutarate ferredoxin oxidoreductase alpha subunit"/>
    <property type="match status" value="1"/>
</dbReference>
<dbReference type="Proteomes" id="UP001432202">
    <property type="component" value="Chromosome"/>
</dbReference>
<dbReference type="SUPFAM" id="SSF52922">
    <property type="entry name" value="TK C-terminal domain-like"/>
    <property type="match status" value="1"/>
</dbReference>